<dbReference type="InterPro" id="IPR019734">
    <property type="entry name" value="TPR_rpt"/>
</dbReference>
<reference evidence="4" key="1">
    <citation type="journal article" date="2019" name="Int. J. Syst. Evol. Microbiol.">
        <title>The Global Catalogue of Microorganisms (GCM) 10K type strain sequencing project: providing services to taxonomists for standard genome sequencing and annotation.</title>
        <authorList>
            <consortium name="The Broad Institute Genomics Platform"/>
            <consortium name="The Broad Institute Genome Sequencing Center for Infectious Disease"/>
            <person name="Wu L."/>
            <person name="Ma J."/>
        </authorList>
    </citation>
    <scope>NUCLEOTIDE SEQUENCE [LARGE SCALE GENOMIC DNA]</scope>
    <source>
        <strain evidence="4">CCUG 55328</strain>
    </source>
</reference>
<feature type="signal peptide" evidence="2">
    <location>
        <begin position="1"/>
        <end position="21"/>
    </location>
</feature>
<dbReference type="Proteomes" id="UP001597151">
    <property type="component" value="Unassembled WGS sequence"/>
</dbReference>
<proteinExistence type="predicted"/>
<dbReference type="PROSITE" id="PS51257">
    <property type="entry name" value="PROKAR_LIPOPROTEIN"/>
    <property type="match status" value="1"/>
</dbReference>
<evidence type="ECO:0000256" key="1">
    <source>
        <dbReference type="PROSITE-ProRule" id="PRU00339"/>
    </source>
</evidence>
<gene>
    <name evidence="3" type="ORF">ACFQ3C_01255</name>
</gene>
<dbReference type="Pfam" id="PF13432">
    <property type="entry name" value="TPR_16"/>
    <property type="match status" value="1"/>
</dbReference>
<dbReference type="SUPFAM" id="SSF48452">
    <property type="entry name" value="TPR-like"/>
    <property type="match status" value="1"/>
</dbReference>
<dbReference type="PANTHER" id="PTHR12558:SF13">
    <property type="entry name" value="CELL DIVISION CYCLE PROTEIN 27 HOMOLOG"/>
    <property type="match status" value="1"/>
</dbReference>
<dbReference type="SMART" id="SM00028">
    <property type="entry name" value="TPR"/>
    <property type="match status" value="2"/>
</dbReference>
<protein>
    <submittedName>
        <fullName evidence="3">Tetratricopeptide repeat protein</fullName>
    </submittedName>
</protein>
<dbReference type="PANTHER" id="PTHR12558">
    <property type="entry name" value="CELL DIVISION CYCLE 16,23,27"/>
    <property type="match status" value="1"/>
</dbReference>
<organism evidence="3 4">
    <name type="scientific">Seohaeicola saemankumensis</name>
    <dbReference type="NCBI Taxonomy" id="481181"/>
    <lineage>
        <taxon>Bacteria</taxon>
        <taxon>Pseudomonadati</taxon>
        <taxon>Pseudomonadota</taxon>
        <taxon>Alphaproteobacteria</taxon>
        <taxon>Rhodobacterales</taxon>
        <taxon>Roseobacteraceae</taxon>
        <taxon>Seohaeicola</taxon>
    </lineage>
</organism>
<dbReference type="PROSITE" id="PS50005">
    <property type="entry name" value="TPR"/>
    <property type="match status" value="1"/>
</dbReference>
<keyword evidence="4" id="KW-1185">Reference proteome</keyword>
<keyword evidence="1" id="KW-0802">TPR repeat</keyword>
<comment type="caution">
    <text evidence="3">The sequence shown here is derived from an EMBL/GenBank/DDBJ whole genome shotgun (WGS) entry which is preliminary data.</text>
</comment>
<name>A0ABW3TCC5_9RHOB</name>
<evidence type="ECO:0000313" key="3">
    <source>
        <dbReference type="EMBL" id="MFD1193295.1"/>
    </source>
</evidence>
<sequence>MASRLSGFRPALALGITLSLAACSTGGFGTSADNPYAPGIRPGAKAEDGLVVGHRLMAAGEFELALKAFTRAAYEDGLNVDVLSALGSANLGLGRLGQAETLLRRAIATDEAIPETWNNLGVVLMEKGDAAEAEQIFRRAYALDNGESDSIRDNLRLALAKIENQDYDEADQEYKMVRRGSSDFLLRRIP</sequence>
<feature type="repeat" description="TPR" evidence="1">
    <location>
        <begin position="114"/>
        <end position="147"/>
    </location>
</feature>
<evidence type="ECO:0000313" key="4">
    <source>
        <dbReference type="Proteomes" id="UP001597151"/>
    </source>
</evidence>
<dbReference type="Gene3D" id="1.25.40.10">
    <property type="entry name" value="Tetratricopeptide repeat domain"/>
    <property type="match status" value="1"/>
</dbReference>
<evidence type="ECO:0000256" key="2">
    <source>
        <dbReference type="SAM" id="SignalP"/>
    </source>
</evidence>
<dbReference type="RefSeq" id="WP_380788434.1">
    <property type="nucleotide sequence ID" value="NZ_JBHTKR010000001.1"/>
</dbReference>
<keyword evidence="2" id="KW-0732">Signal</keyword>
<accession>A0ABW3TCC5</accession>
<dbReference type="InterPro" id="IPR011990">
    <property type="entry name" value="TPR-like_helical_dom_sf"/>
</dbReference>
<dbReference type="EMBL" id="JBHTKR010000001">
    <property type="protein sequence ID" value="MFD1193295.1"/>
    <property type="molecule type" value="Genomic_DNA"/>
</dbReference>
<feature type="chain" id="PRO_5046833221" evidence="2">
    <location>
        <begin position="22"/>
        <end position="190"/>
    </location>
</feature>